<dbReference type="InterPro" id="IPR000477">
    <property type="entry name" value="RT_dom"/>
</dbReference>
<evidence type="ECO:0000313" key="3">
    <source>
        <dbReference type="Proteomes" id="UP000585474"/>
    </source>
</evidence>
<dbReference type="OrthoDB" id="1937528at2759"/>
<keyword evidence="3" id="KW-1185">Reference proteome</keyword>
<sequence length="426" mass="48978">MNTVIGEAQSAFLGGRNILDGVLIAKEVMDWWKSKSKRGLLIKIDFEKAYDSINWKFLLKMMKFLGFGNKWIKWMDECITTARSSVLINGSPTEEFKLEKEVRQGDPLSPFLFLMVAEALNRLMDRAKELGLIKGASVGQSNFSISYLQFADDTILFCEVDVTEVTNIKRILRCFEVMSGMKVNFHKSGICGVGIENEILDRCAGILRCKKQRLPMKYLGLPLGVSPRRQAMWKLVIELIKKRLSSWKKRFLSFGGRLVLIKSVISSLPVYYMSLFKMPERVAKCIERIQATFLWGGDDANRKIHLISWDKIIRGKDRGGLDVRNIKIMNECLLCKWHWRFGAKYGALWKKLICSKYDMELSEWSSIEISDAAFVKVRLSQLIMCFCIVMCWNFLINMDARVQEGLSHKRDTAFRILGMLLVLNLG</sequence>
<dbReference type="InterPro" id="IPR043502">
    <property type="entry name" value="DNA/RNA_pol_sf"/>
</dbReference>
<dbReference type="AlphaFoldDB" id="A0A7J0DBY4"/>
<feature type="domain" description="Reverse transcriptase" evidence="1">
    <location>
        <begin position="1"/>
        <end position="223"/>
    </location>
</feature>
<accession>A0A7J0DBY4</accession>
<dbReference type="EMBL" id="BJWL01000154">
    <property type="protein sequence ID" value="GFS31963.1"/>
    <property type="molecule type" value="Genomic_DNA"/>
</dbReference>
<gene>
    <name evidence="2" type="ORF">Acr_00g0020140</name>
</gene>
<dbReference type="Proteomes" id="UP000585474">
    <property type="component" value="Unassembled WGS sequence"/>
</dbReference>
<evidence type="ECO:0000313" key="2">
    <source>
        <dbReference type="EMBL" id="GFS31963.1"/>
    </source>
</evidence>
<dbReference type="PROSITE" id="PS50878">
    <property type="entry name" value="RT_POL"/>
    <property type="match status" value="1"/>
</dbReference>
<proteinExistence type="predicted"/>
<dbReference type="Pfam" id="PF00078">
    <property type="entry name" value="RVT_1"/>
    <property type="match status" value="1"/>
</dbReference>
<protein>
    <recommendedName>
        <fullName evidence="1">Reverse transcriptase domain-containing protein</fullName>
    </recommendedName>
</protein>
<dbReference type="PANTHER" id="PTHR33116">
    <property type="entry name" value="REVERSE TRANSCRIPTASE ZINC-BINDING DOMAIN-CONTAINING PROTEIN-RELATED-RELATED"/>
    <property type="match status" value="1"/>
</dbReference>
<dbReference type="CDD" id="cd01650">
    <property type="entry name" value="RT_nLTR_like"/>
    <property type="match status" value="1"/>
</dbReference>
<evidence type="ECO:0000259" key="1">
    <source>
        <dbReference type="PROSITE" id="PS50878"/>
    </source>
</evidence>
<dbReference type="PANTHER" id="PTHR33116:SF78">
    <property type="entry name" value="OS12G0587133 PROTEIN"/>
    <property type="match status" value="1"/>
</dbReference>
<dbReference type="SUPFAM" id="SSF56672">
    <property type="entry name" value="DNA/RNA polymerases"/>
    <property type="match status" value="1"/>
</dbReference>
<reference evidence="3" key="1">
    <citation type="submission" date="2019-07" db="EMBL/GenBank/DDBJ databases">
        <title>De Novo Assembly of kiwifruit Actinidia rufa.</title>
        <authorList>
            <person name="Sugita-Konishi S."/>
            <person name="Sato K."/>
            <person name="Mori E."/>
            <person name="Abe Y."/>
            <person name="Kisaki G."/>
            <person name="Hamano K."/>
            <person name="Suezawa K."/>
            <person name="Otani M."/>
            <person name="Fukuda T."/>
            <person name="Manabe T."/>
            <person name="Gomi K."/>
            <person name="Tabuchi M."/>
            <person name="Akimitsu K."/>
            <person name="Kataoka I."/>
        </authorList>
    </citation>
    <scope>NUCLEOTIDE SEQUENCE [LARGE SCALE GENOMIC DNA]</scope>
    <source>
        <strain evidence="3">cv. Fuchu</strain>
    </source>
</reference>
<comment type="caution">
    <text evidence="2">The sequence shown here is derived from an EMBL/GenBank/DDBJ whole genome shotgun (WGS) entry which is preliminary data.</text>
</comment>
<organism evidence="2 3">
    <name type="scientific">Actinidia rufa</name>
    <dbReference type="NCBI Taxonomy" id="165716"/>
    <lineage>
        <taxon>Eukaryota</taxon>
        <taxon>Viridiplantae</taxon>
        <taxon>Streptophyta</taxon>
        <taxon>Embryophyta</taxon>
        <taxon>Tracheophyta</taxon>
        <taxon>Spermatophyta</taxon>
        <taxon>Magnoliopsida</taxon>
        <taxon>eudicotyledons</taxon>
        <taxon>Gunneridae</taxon>
        <taxon>Pentapetalae</taxon>
        <taxon>asterids</taxon>
        <taxon>Ericales</taxon>
        <taxon>Actinidiaceae</taxon>
        <taxon>Actinidia</taxon>
    </lineage>
</organism>
<name>A0A7J0DBY4_9ERIC</name>